<evidence type="ECO:0000259" key="1">
    <source>
        <dbReference type="Pfam" id="PF01717"/>
    </source>
</evidence>
<feature type="non-terminal residue" evidence="2">
    <location>
        <position position="1"/>
    </location>
</feature>
<dbReference type="EMBL" id="UINC01102982">
    <property type="protein sequence ID" value="SVC65017.1"/>
    <property type="molecule type" value="Genomic_DNA"/>
</dbReference>
<dbReference type="InterPro" id="IPR038071">
    <property type="entry name" value="UROD/MetE-like_sf"/>
</dbReference>
<protein>
    <recommendedName>
        <fullName evidence="1">Cobalamin-independent methionine synthase MetE C-terminal/archaeal domain-containing protein</fullName>
    </recommendedName>
</protein>
<accession>A0A382NX42</accession>
<organism evidence="2">
    <name type="scientific">marine metagenome</name>
    <dbReference type="NCBI Taxonomy" id="408172"/>
    <lineage>
        <taxon>unclassified sequences</taxon>
        <taxon>metagenomes</taxon>
        <taxon>ecological metagenomes</taxon>
    </lineage>
</organism>
<dbReference type="SUPFAM" id="SSF51726">
    <property type="entry name" value="UROD/MetE-like"/>
    <property type="match status" value="1"/>
</dbReference>
<reference evidence="2" key="1">
    <citation type="submission" date="2018-05" db="EMBL/GenBank/DDBJ databases">
        <authorList>
            <person name="Lanie J.A."/>
            <person name="Ng W.-L."/>
            <person name="Kazmierczak K.M."/>
            <person name="Andrzejewski T.M."/>
            <person name="Davidsen T.M."/>
            <person name="Wayne K.J."/>
            <person name="Tettelin H."/>
            <person name="Glass J.I."/>
            <person name="Rusch D."/>
            <person name="Podicherti R."/>
            <person name="Tsui H.-C.T."/>
            <person name="Winkler M.E."/>
        </authorList>
    </citation>
    <scope>NUCLEOTIDE SEQUENCE</scope>
</reference>
<dbReference type="InterPro" id="IPR002629">
    <property type="entry name" value="Met_Synth_C/arc"/>
</dbReference>
<dbReference type="Gene3D" id="3.20.20.210">
    <property type="match status" value="1"/>
</dbReference>
<sequence>NNNWDVVTDVPSDVCLGLGVINARNTRMETEAEIKEAIQRVLPIVPTDRLYINPNCGLEFLPRETAYRKLVRMVEAVKQAMEITT</sequence>
<dbReference type="AlphaFoldDB" id="A0A382NX42"/>
<evidence type="ECO:0000313" key="2">
    <source>
        <dbReference type="EMBL" id="SVC65017.1"/>
    </source>
</evidence>
<dbReference type="Pfam" id="PF01717">
    <property type="entry name" value="Meth_synt_2"/>
    <property type="match status" value="1"/>
</dbReference>
<dbReference type="GO" id="GO:0003871">
    <property type="term" value="F:5-methyltetrahydropteroyltriglutamate-homocysteine S-methyltransferase activity"/>
    <property type="evidence" value="ECO:0007669"/>
    <property type="project" value="InterPro"/>
</dbReference>
<proteinExistence type="predicted"/>
<dbReference type="GO" id="GO:0009086">
    <property type="term" value="P:methionine biosynthetic process"/>
    <property type="evidence" value="ECO:0007669"/>
    <property type="project" value="InterPro"/>
</dbReference>
<name>A0A382NX42_9ZZZZ</name>
<gene>
    <name evidence="2" type="ORF">METZ01_LOCUS317871</name>
</gene>
<feature type="domain" description="Cobalamin-independent methionine synthase MetE C-terminal/archaeal" evidence="1">
    <location>
        <begin position="5"/>
        <end position="78"/>
    </location>
</feature>
<dbReference type="GO" id="GO:0008270">
    <property type="term" value="F:zinc ion binding"/>
    <property type="evidence" value="ECO:0007669"/>
    <property type="project" value="InterPro"/>
</dbReference>